<proteinExistence type="predicted"/>
<protein>
    <submittedName>
        <fullName evidence="2">CHRD domain-containing protein</fullName>
    </submittedName>
</protein>
<keyword evidence="3" id="KW-1185">Reference proteome</keyword>
<dbReference type="Proteomes" id="UP000308488">
    <property type="component" value="Unassembled WGS sequence"/>
</dbReference>
<dbReference type="SMART" id="SM00754">
    <property type="entry name" value="CHRD"/>
    <property type="match status" value="1"/>
</dbReference>
<dbReference type="InterPro" id="IPR012938">
    <property type="entry name" value="Glc/Sorbosone_DH"/>
</dbReference>
<evidence type="ECO:0000313" key="2">
    <source>
        <dbReference type="EMBL" id="TKV69562.1"/>
    </source>
</evidence>
<accession>A0A4U6R972</accession>
<dbReference type="Gene3D" id="2.120.10.30">
    <property type="entry name" value="TolB, C-terminal domain"/>
    <property type="match status" value="1"/>
</dbReference>
<dbReference type="AlphaFoldDB" id="A0A4U6R972"/>
<dbReference type="InterPro" id="IPR011042">
    <property type="entry name" value="6-blade_b-propeller_TolB-like"/>
</dbReference>
<dbReference type="InterPro" id="IPR011041">
    <property type="entry name" value="Quinoprot_gluc/sorb_DH_b-prop"/>
</dbReference>
<dbReference type="Pfam" id="PF07452">
    <property type="entry name" value="CHRD"/>
    <property type="match status" value="1"/>
</dbReference>
<dbReference type="PROSITE" id="PS50933">
    <property type="entry name" value="CHRD"/>
    <property type="match status" value="1"/>
</dbReference>
<reference evidence="2 3" key="1">
    <citation type="submission" date="2019-05" db="EMBL/GenBank/DDBJ databases">
        <title>Marinobacter panjinensis sp. nov., a moderately halophilic bacterium isolated from sea tidal flat environment.</title>
        <authorList>
            <person name="Yang W."/>
            <person name="An M."/>
            <person name="He W."/>
            <person name="Luo X."/>
            <person name="Zhu L."/>
            <person name="Chen G."/>
            <person name="Zhang Y."/>
            <person name="Wang Y."/>
        </authorList>
    </citation>
    <scope>NUCLEOTIDE SEQUENCE [LARGE SCALE GENOMIC DNA]</scope>
    <source>
        <strain evidence="2 3">PJ-16</strain>
    </source>
</reference>
<evidence type="ECO:0000259" key="1">
    <source>
        <dbReference type="PROSITE" id="PS50933"/>
    </source>
</evidence>
<organism evidence="2 3">
    <name type="scientific">Marinobacter panjinensis</name>
    <dbReference type="NCBI Taxonomy" id="2576384"/>
    <lineage>
        <taxon>Bacteria</taxon>
        <taxon>Pseudomonadati</taxon>
        <taxon>Pseudomonadota</taxon>
        <taxon>Gammaproteobacteria</taxon>
        <taxon>Pseudomonadales</taxon>
        <taxon>Marinobacteraceae</taxon>
        <taxon>Marinobacter</taxon>
    </lineage>
</organism>
<dbReference type="PANTHER" id="PTHR19328">
    <property type="entry name" value="HEDGEHOG-INTERACTING PROTEIN"/>
    <property type="match status" value="1"/>
</dbReference>
<dbReference type="SUPFAM" id="SSF50952">
    <property type="entry name" value="Soluble quinoprotein glucose dehydrogenase"/>
    <property type="match status" value="1"/>
</dbReference>
<dbReference type="OrthoDB" id="9770043at2"/>
<dbReference type="InterPro" id="IPR010895">
    <property type="entry name" value="CHRD"/>
</dbReference>
<evidence type="ECO:0000313" key="3">
    <source>
        <dbReference type="Proteomes" id="UP000308488"/>
    </source>
</evidence>
<dbReference type="PANTHER" id="PTHR19328:SF75">
    <property type="entry name" value="ALDOSE SUGAR DEHYDROGENASE YLII"/>
    <property type="match status" value="1"/>
</dbReference>
<comment type="caution">
    <text evidence="2">The sequence shown here is derived from an EMBL/GenBank/DDBJ whole genome shotgun (WGS) entry which is preliminary data.</text>
</comment>
<dbReference type="EMBL" id="SZYH01000001">
    <property type="protein sequence ID" value="TKV69562.1"/>
    <property type="molecule type" value="Genomic_DNA"/>
</dbReference>
<feature type="domain" description="CHRD" evidence="1">
    <location>
        <begin position="450"/>
        <end position="580"/>
    </location>
</feature>
<name>A0A4U6R972_9GAMM</name>
<dbReference type="Pfam" id="PF07995">
    <property type="entry name" value="GSDH"/>
    <property type="match status" value="1"/>
</dbReference>
<gene>
    <name evidence="2" type="ORF">FDP08_00460</name>
</gene>
<sequence length="580" mass="61158">MSLLAGTLALSTVAGAQEALDDPIPEPIDSGHVRIVLETSADGMTAPNWGSDVPGCTNLQDRLVVSDQDGILWAVNIDTGDRSVLLDVSDRLVSLGVGGPGTFDERGLLGFTFHPDFANNGLLYTYTSEPVAGPADFSTMPVGVDANHQSVINEWRVPAPSCERGAVVDPTSRRELLRIDEPQFNHNGGTLAFGPYGMLYISLGDGGAADDQGVGHVPGGNGQDPGNVLGTILRIDPQGSNAANGQYGVPVDNPFVGDADAVDEIFAYGFRNPFRFSFDAYTGEMMIADVGQNDIEEVDVGVPGGNYGWPIKEGSFCFHPNGTEPGFVFNCGPGNAPAGLVEPVAVYDHDEGIAVIGGFVYRGSLIPNLMGRYVFGDYLQPYIDSGRLFYLGKNDRIFELDLRDRDSLGLVLLGFGQDAFGELYVLANETGTPFGDTGVVLRMVNGQGKAPNRFRTHLSGSEEVPATETRAQGQATFEMNRTANHLSFRLIVANIEGVVAAHIHCAPEGVNGPVGVTLFSGGPVSPDGTLASGNVSEPGSGNACGWGSIGDVLTAMRLGNAYVNVHTLANPPGEIRGQIR</sequence>